<dbReference type="InterPro" id="IPR044862">
    <property type="entry name" value="Pro_4_hyd_alph_FE2OG_OXY"/>
</dbReference>
<keyword evidence="6" id="KW-1185">Reference proteome</keyword>
<comment type="cofactor">
    <cofactor evidence="1">
        <name>L-ascorbate</name>
        <dbReference type="ChEBI" id="CHEBI:38290"/>
    </cofactor>
</comment>
<evidence type="ECO:0000256" key="2">
    <source>
        <dbReference type="ARBA" id="ARBA00022964"/>
    </source>
</evidence>
<feature type="domain" description="Prolyl 4-hydroxylase alpha subunit" evidence="4">
    <location>
        <begin position="26"/>
        <end position="190"/>
    </location>
</feature>
<dbReference type="GO" id="GO:0016705">
    <property type="term" value="F:oxidoreductase activity, acting on paired donors, with incorporation or reduction of molecular oxygen"/>
    <property type="evidence" value="ECO:0007669"/>
    <property type="project" value="InterPro"/>
</dbReference>
<gene>
    <name evidence="5" type="ORF">JGUZn3_04310</name>
</gene>
<evidence type="ECO:0000313" key="5">
    <source>
        <dbReference type="EMBL" id="QNT77681.1"/>
    </source>
</evidence>
<proteinExistence type="predicted"/>
<evidence type="ECO:0000313" key="6">
    <source>
        <dbReference type="Proteomes" id="UP000516349"/>
    </source>
</evidence>
<dbReference type="GO" id="GO:0031418">
    <property type="term" value="F:L-ascorbic acid binding"/>
    <property type="evidence" value="ECO:0007669"/>
    <property type="project" value="InterPro"/>
</dbReference>
<dbReference type="InterPro" id="IPR006620">
    <property type="entry name" value="Pro_4_hyd_alph"/>
</dbReference>
<evidence type="ECO:0000256" key="1">
    <source>
        <dbReference type="ARBA" id="ARBA00001961"/>
    </source>
</evidence>
<dbReference type="RefSeq" id="WP_203414114.1">
    <property type="nucleotide sequence ID" value="NZ_CP060244.1"/>
</dbReference>
<dbReference type="Proteomes" id="UP000516349">
    <property type="component" value="Chromosome"/>
</dbReference>
<dbReference type="EMBL" id="CP060244">
    <property type="protein sequence ID" value="QNT77681.1"/>
    <property type="molecule type" value="Genomic_DNA"/>
</dbReference>
<dbReference type="SMART" id="SM00702">
    <property type="entry name" value="P4Hc"/>
    <property type="match status" value="1"/>
</dbReference>
<dbReference type="GO" id="GO:0051213">
    <property type="term" value="F:dioxygenase activity"/>
    <property type="evidence" value="ECO:0007669"/>
    <property type="project" value="UniProtKB-KW"/>
</dbReference>
<evidence type="ECO:0000256" key="3">
    <source>
        <dbReference type="ARBA" id="ARBA00023002"/>
    </source>
</evidence>
<dbReference type="AlphaFoldDB" id="A0A7H1NPH1"/>
<protein>
    <recommendedName>
        <fullName evidence="4">Prolyl 4-hydroxylase alpha subunit domain-containing protein</fullName>
    </recommendedName>
</protein>
<dbReference type="KEGG" id="ebla:JGUZn3_04310"/>
<accession>A0A7H1NPH1</accession>
<evidence type="ECO:0000259" key="4">
    <source>
        <dbReference type="SMART" id="SM00702"/>
    </source>
</evidence>
<dbReference type="Gene3D" id="2.60.120.620">
    <property type="entry name" value="q2cbj1_9rhob like domain"/>
    <property type="match status" value="1"/>
</dbReference>
<reference evidence="5 6" key="1">
    <citation type="submission" date="2020-08" db="EMBL/GenBank/DDBJ databases">
        <title>Complete genome sequence of Entomobacter blattae G55GP.</title>
        <authorList>
            <person name="Poehlein A."/>
            <person name="Guzman J."/>
            <person name="Daniel R."/>
            <person name="Vilcinskas A."/>
        </authorList>
    </citation>
    <scope>NUCLEOTIDE SEQUENCE [LARGE SCALE GENOMIC DNA]</scope>
    <source>
        <strain evidence="5 6">G55GP</strain>
    </source>
</reference>
<dbReference type="Pfam" id="PF13640">
    <property type="entry name" value="2OG-FeII_Oxy_3"/>
    <property type="match status" value="1"/>
</dbReference>
<sequence>MASITPLITLNYQAFEEAPIATKPSPHIVVPHFLNSENLKKILPALPTISKGGSYPPGALSLSAPMKALIAEMESPKLREAISKKFSIDVANAPSMLTLRGYSREKDGQIHTDSLSKKVTILLFLNEDSPKWDSHHGCLRFLNSPDNLDDYSAEIRPVNGTLVVFPNSSTSWHGYHTYVGPRFSIQLNYMHRDSKAQSELFRHKLSAFTKKISLLTH</sequence>
<name>A0A7H1NPH1_9PROT</name>
<keyword evidence="2" id="KW-0223">Dioxygenase</keyword>
<dbReference type="GO" id="GO:0005506">
    <property type="term" value="F:iron ion binding"/>
    <property type="evidence" value="ECO:0007669"/>
    <property type="project" value="InterPro"/>
</dbReference>
<keyword evidence="3" id="KW-0560">Oxidoreductase</keyword>
<organism evidence="5 6">
    <name type="scientific">Entomobacter blattae</name>
    <dbReference type="NCBI Taxonomy" id="2762277"/>
    <lineage>
        <taxon>Bacteria</taxon>
        <taxon>Pseudomonadati</taxon>
        <taxon>Pseudomonadota</taxon>
        <taxon>Alphaproteobacteria</taxon>
        <taxon>Acetobacterales</taxon>
        <taxon>Acetobacteraceae</taxon>
        <taxon>Entomobacter</taxon>
    </lineage>
</organism>